<dbReference type="PANTHER" id="PTHR11573">
    <property type="entry name" value="RIBONUCLEOSIDE-DIPHOSPHATE REDUCTASE LARGE CHAIN"/>
    <property type="match status" value="1"/>
</dbReference>
<comment type="similarity">
    <text evidence="1">Belongs to the ribonucleoside diphosphate reductase large chain family.</text>
</comment>
<feature type="domain" description="Ribonucleotide reductase large subunit C-terminal" evidence="3">
    <location>
        <begin position="387"/>
        <end position="537"/>
    </location>
</feature>
<protein>
    <recommendedName>
        <fullName evidence="2">Ribonucleotide reductase large subunit</fullName>
    </recommendedName>
</protein>
<sequence>MTHPDGKMFTLTKQAKDLLDRFYTSELQVLYKSLSERYSGGDAELASKLYSYSCAGWFGYSSPVLNSGAGGLPISCFLMYVPDSIHGLISHTAELRWLSVLGGGVAGHWDAVRGPSEKSCGTIPFMHTVDADMTAYWQGRVRRGSYAAYMSLSHPDIVEFLTMRTPTGDANRKNLNLHHGVNVTDYFMTCVEKDLTWDLIDPNTSKIVQTMKARDLWERLLETRFRTGEPYLNFIDAANRCLHPALKTKGLKIRGSNLCNEIHLPTDKDRTAVCCLSSVNLEMYDEWKDTDLVECVVRMLDNVMEDFISRAPTLSAHTANAVAGASGERSLGVGAMGWARYLQKHRIPFDGEIAYNLTDEIFGAIKAAALSASKKLAAEKGEPPDLVGYGVRNAHLLAVAPNANSALLLGTSASVEPEIGNAYVHRTRAGSHQIKNPYLERDLRELNMDTDKVWESIVANGGSVQHLMDFPEKLRRVYRTAFEIDQMEIVRQAAVRQRHLCQGQSVNLFFPIGTDKTKLSNVHRTAWRLNCKGLYYLRTKANRTSRKVFTEFFSSTASTSNNKSEECVACQG</sequence>
<dbReference type="SUPFAM" id="SSF51998">
    <property type="entry name" value="PFL-like glycyl radical enzymes"/>
    <property type="match status" value="1"/>
</dbReference>
<dbReference type="NCBIfam" id="NF006577">
    <property type="entry name" value="PRK09102.1"/>
    <property type="match status" value="1"/>
</dbReference>
<evidence type="ECO:0000256" key="1">
    <source>
        <dbReference type="ARBA" id="ARBA00010406"/>
    </source>
</evidence>
<dbReference type="GO" id="GO:0005524">
    <property type="term" value="F:ATP binding"/>
    <property type="evidence" value="ECO:0007669"/>
    <property type="project" value="TreeGrafter"/>
</dbReference>
<dbReference type="GO" id="GO:0009263">
    <property type="term" value="P:deoxyribonucleotide biosynthetic process"/>
    <property type="evidence" value="ECO:0007669"/>
    <property type="project" value="TreeGrafter"/>
</dbReference>
<evidence type="ECO:0000256" key="2">
    <source>
        <dbReference type="ARBA" id="ARBA00031255"/>
    </source>
</evidence>
<dbReference type="Pfam" id="PF02867">
    <property type="entry name" value="Ribonuc_red_lgC"/>
    <property type="match status" value="2"/>
</dbReference>
<accession>Q5GAI3</accession>
<reference evidence="4 5" key="1">
    <citation type="journal article" date="2005" name="J. Virol.">
        <title>Complete genome sequence of the grouper iridovirus and comparison of genomic organization with those of other iridoviruses.</title>
        <authorList>
            <person name="Tsai C.T."/>
            <person name="Ting J.W."/>
            <person name="Wu M.H."/>
            <person name="Wu M.F."/>
            <person name="Guo I.C."/>
            <person name="Chang C.Y."/>
        </authorList>
    </citation>
    <scope>NUCLEOTIDE SEQUENCE [LARGE SCALE GENOMIC DNA]</scope>
</reference>
<dbReference type="PANTHER" id="PTHR11573:SF6">
    <property type="entry name" value="RIBONUCLEOSIDE-DIPHOSPHATE REDUCTASE LARGE SUBUNIT"/>
    <property type="match status" value="1"/>
</dbReference>
<evidence type="ECO:0000313" key="4">
    <source>
        <dbReference type="EMBL" id="AAV91060.1"/>
    </source>
</evidence>
<dbReference type="InterPro" id="IPR039718">
    <property type="entry name" value="Rrm1"/>
</dbReference>
<dbReference type="InterPro" id="IPR000788">
    <property type="entry name" value="RNR_lg_C"/>
</dbReference>
<dbReference type="GO" id="GO:0004748">
    <property type="term" value="F:ribonucleoside-diphosphate reductase activity, thioredoxin disulfide as acceptor"/>
    <property type="evidence" value="ECO:0007669"/>
    <property type="project" value="TreeGrafter"/>
</dbReference>
<evidence type="ECO:0000313" key="5">
    <source>
        <dbReference type="Proteomes" id="UP000102282"/>
    </source>
</evidence>
<dbReference type="Gene3D" id="3.20.70.20">
    <property type="match status" value="1"/>
</dbReference>
<organism evidence="4 5">
    <name type="scientific">Grouper iridovirus</name>
    <dbReference type="NCBI Taxonomy" id="127569"/>
    <lineage>
        <taxon>Viruses</taxon>
        <taxon>Varidnaviria</taxon>
        <taxon>Bamfordvirae</taxon>
        <taxon>Nucleocytoviricota</taxon>
        <taxon>Megaviricetes</taxon>
        <taxon>Pimascovirales</taxon>
        <taxon>Pimascovirales incertae sedis</taxon>
        <taxon>Iridoviridae</taxon>
        <taxon>Alphairidovirinae</taxon>
        <taxon>Ranavirus</taxon>
        <taxon>Ranavirus epinephelus1</taxon>
        <taxon>Singapore grouper iridovirus</taxon>
    </lineage>
</organism>
<gene>
    <name evidence="4" type="ORF">GIV33</name>
</gene>
<feature type="domain" description="Ribonucleotide reductase large subunit C-terminal" evidence="3">
    <location>
        <begin position="75"/>
        <end position="382"/>
    </location>
</feature>
<name>Q5GAI3_9VIRU</name>
<evidence type="ECO:0000259" key="3">
    <source>
        <dbReference type="Pfam" id="PF02867"/>
    </source>
</evidence>
<dbReference type="EMBL" id="AY666015">
    <property type="protein sequence ID" value="AAV91060.1"/>
    <property type="molecule type" value="Genomic_DNA"/>
</dbReference>
<proteinExistence type="inferred from homology"/>
<dbReference type="PRINTS" id="PR01183">
    <property type="entry name" value="RIBORDTASEM1"/>
</dbReference>
<dbReference type="Proteomes" id="UP000102282">
    <property type="component" value="Genome"/>
</dbReference>